<dbReference type="AlphaFoldDB" id="A0A8X6TYI5"/>
<organism evidence="1 2">
    <name type="scientific">Nephila pilipes</name>
    <name type="common">Giant wood spider</name>
    <name type="synonym">Nephila maculata</name>
    <dbReference type="NCBI Taxonomy" id="299642"/>
    <lineage>
        <taxon>Eukaryota</taxon>
        <taxon>Metazoa</taxon>
        <taxon>Ecdysozoa</taxon>
        <taxon>Arthropoda</taxon>
        <taxon>Chelicerata</taxon>
        <taxon>Arachnida</taxon>
        <taxon>Araneae</taxon>
        <taxon>Araneomorphae</taxon>
        <taxon>Entelegynae</taxon>
        <taxon>Araneoidea</taxon>
        <taxon>Nephilidae</taxon>
        <taxon>Nephila</taxon>
    </lineage>
</organism>
<protein>
    <submittedName>
        <fullName evidence="1">Uncharacterized protein</fullName>
    </submittedName>
</protein>
<gene>
    <name evidence="1" type="ORF">NPIL_52321</name>
</gene>
<reference evidence="1" key="1">
    <citation type="submission" date="2020-08" db="EMBL/GenBank/DDBJ databases">
        <title>Multicomponent nature underlies the extraordinary mechanical properties of spider dragline silk.</title>
        <authorList>
            <person name="Kono N."/>
            <person name="Nakamura H."/>
            <person name="Mori M."/>
            <person name="Yoshida Y."/>
            <person name="Ohtoshi R."/>
            <person name="Malay A.D."/>
            <person name="Moran D.A.P."/>
            <person name="Tomita M."/>
            <person name="Numata K."/>
            <person name="Arakawa K."/>
        </authorList>
    </citation>
    <scope>NUCLEOTIDE SEQUENCE</scope>
</reference>
<dbReference type="Proteomes" id="UP000887013">
    <property type="component" value="Unassembled WGS sequence"/>
</dbReference>
<evidence type="ECO:0000313" key="1">
    <source>
        <dbReference type="EMBL" id="GFT60741.1"/>
    </source>
</evidence>
<keyword evidence="2" id="KW-1185">Reference proteome</keyword>
<name>A0A8X6TYI5_NEPPI</name>
<proteinExistence type="predicted"/>
<comment type="caution">
    <text evidence="1">The sequence shown here is derived from an EMBL/GenBank/DDBJ whole genome shotgun (WGS) entry which is preliminary data.</text>
</comment>
<accession>A0A8X6TYI5</accession>
<sequence length="136" mass="15747">MKNVPVNVKHQVECLKSLVKRNDKKMAPEIPSTSPSTPKSKRFSVSYESKNFKSEPFKMFGQKKNTLIIITSFRETTDVERDALVLFVECAATLKGSWFTRLERESEEYGPKGEQSWTKLLSLHLTRKYHENSDFV</sequence>
<evidence type="ECO:0000313" key="2">
    <source>
        <dbReference type="Proteomes" id="UP000887013"/>
    </source>
</evidence>
<dbReference type="EMBL" id="BMAW01114212">
    <property type="protein sequence ID" value="GFT60741.1"/>
    <property type="molecule type" value="Genomic_DNA"/>
</dbReference>